<dbReference type="InterPro" id="IPR038248">
    <property type="entry name" value="Dicer_dimer_sf"/>
</dbReference>
<comment type="cofactor">
    <cofactor evidence="2">
        <name>Mg(2+)</name>
        <dbReference type="ChEBI" id="CHEBI:18420"/>
    </cofactor>
</comment>
<dbReference type="RefSeq" id="XP_013425852.1">
    <property type="nucleotide sequence ID" value="XM_013570398.1"/>
</dbReference>
<dbReference type="PANTHER" id="PTHR14950:SF62">
    <property type="entry name" value="DICER-LIKE PROTEIN 1"/>
    <property type="match status" value="1"/>
</dbReference>
<evidence type="ECO:0000256" key="7">
    <source>
        <dbReference type="ARBA" id="ARBA00022741"/>
    </source>
</evidence>
<comment type="similarity">
    <text evidence="17 18">Belongs to the helicase family. Dicer subfamily.</text>
</comment>
<evidence type="ECO:0000256" key="11">
    <source>
        <dbReference type="ARBA" id="ARBA00022840"/>
    </source>
</evidence>
<dbReference type="InterPro" id="IPR056755">
    <property type="entry name" value="DSRM_2"/>
</dbReference>
<dbReference type="OrthoDB" id="416741at2759"/>
<dbReference type="FunFam" id="1.10.1520.10:FF:000015">
    <property type="entry name" value="Dicer-like protein 1"/>
    <property type="match status" value="1"/>
</dbReference>
<dbReference type="PROSITE" id="PS51327">
    <property type="entry name" value="DICER_DSRBF"/>
    <property type="match status" value="1"/>
</dbReference>
<comment type="cofactor">
    <cofactor evidence="1">
        <name>Mn(2+)</name>
        <dbReference type="ChEBI" id="CHEBI:29035"/>
    </cofactor>
</comment>
<reference evidence="25 26" key="1">
    <citation type="journal article" date="2014" name="BMC Genomics">
        <title>Genome sequencing of four Aureobasidium pullulans varieties: biotechnological potential, stress tolerance, and description of new species.</title>
        <authorList>
            <person name="Gostin Ar C."/>
            <person name="Ohm R.A."/>
            <person name="Kogej T."/>
            <person name="Sonjak S."/>
            <person name="Turk M."/>
            <person name="Zajc J."/>
            <person name="Zalar P."/>
            <person name="Grube M."/>
            <person name="Sun H."/>
            <person name="Han J."/>
            <person name="Sharma A."/>
            <person name="Chiniquy J."/>
            <person name="Ngan C.Y."/>
            <person name="Lipzen A."/>
            <person name="Barry K."/>
            <person name="Grigoriev I.V."/>
            <person name="Gunde-Cimerman N."/>
        </authorList>
    </citation>
    <scope>NUCLEOTIDE SEQUENCE [LARGE SCALE GENOMIC DNA]</scope>
    <source>
        <strain evidence="25 26">CBS 147.97</strain>
    </source>
</reference>
<feature type="domain" description="Dicer dsRNA-binding fold" evidence="24">
    <location>
        <begin position="612"/>
        <end position="702"/>
    </location>
</feature>
<dbReference type="PROSITE" id="PS51194">
    <property type="entry name" value="HELICASE_CTER"/>
    <property type="match status" value="1"/>
</dbReference>
<dbReference type="SMART" id="SM00535">
    <property type="entry name" value="RIBOc"/>
    <property type="match status" value="2"/>
</dbReference>
<evidence type="ECO:0000256" key="10">
    <source>
        <dbReference type="ARBA" id="ARBA00022833"/>
    </source>
</evidence>
<evidence type="ECO:0000259" key="22">
    <source>
        <dbReference type="PROSITE" id="PS51192"/>
    </source>
</evidence>
<dbReference type="GO" id="GO:0051607">
    <property type="term" value="P:defense response to virus"/>
    <property type="evidence" value="ECO:0007669"/>
    <property type="project" value="UniProtKB-KW"/>
</dbReference>
<evidence type="ECO:0000256" key="4">
    <source>
        <dbReference type="ARBA" id="ARBA00022721"/>
    </source>
</evidence>
<dbReference type="SUPFAM" id="SSF52540">
    <property type="entry name" value="P-loop containing nucleoside triphosphate hydrolases"/>
    <property type="match status" value="1"/>
</dbReference>
<dbReference type="Gene3D" id="3.30.160.380">
    <property type="entry name" value="Dicer dimerisation domain"/>
    <property type="match status" value="1"/>
</dbReference>
<keyword evidence="7" id="KW-0547">Nucleotide-binding</keyword>
<dbReference type="GO" id="GO:0005524">
    <property type="term" value="F:ATP binding"/>
    <property type="evidence" value="ECO:0007669"/>
    <property type="project" value="UniProtKB-KW"/>
</dbReference>
<evidence type="ECO:0000259" key="23">
    <source>
        <dbReference type="PROSITE" id="PS51194"/>
    </source>
</evidence>
<dbReference type="CDD" id="cd00593">
    <property type="entry name" value="RIBOc"/>
    <property type="match status" value="2"/>
</dbReference>
<dbReference type="GO" id="GO:0003723">
    <property type="term" value="F:RNA binding"/>
    <property type="evidence" value="ECO:0007669"/>
    <property type="project" value="UniProtKB-UniRule"/>
</dbReference>
<keyword evidence="4" id="KW-0930">Antiviral protein</keyword>
<dbReference type="PROSITE" id="PS50142">
    <property type="entry name" value="RNASE_3_2"/>
    <property type="match status" value="2"/>
</dbReference>
<dbReference type="SMART" id="SM00487">
    <property type="entry name" value="DEXDc"/>
    <property type="match status" value="1"/>
</dbReference>
<keyword evidence="14" id="KW-0051">Antiviral defense</keyword>
<keyword evidence="6" id="KW-0677">Repeat</keyword>
<evidence type="ECO:0000256" key="17">
    <source>
        <dbReference type="ARBA" id="ARBA00035116"/>
    </source>
</evidence>
<dbReference type="Gene3D" id="1.10.1520.10">
    <property type="entry name" value="Ribonuclease III domain"/>
    <property type="match status" value="2"/>
</dbReference>
<keyword evidence="26" id="KW-1185">Reference proteome</keyword>
<dbReference type="PROSITE" id="PS50821">
    <property type="entry name" value="PAZ"/>
    <property type="match status" value="1"/>
</dbReference>
<feature type="domain" description="RNase III" evidence="20">
    <location>
        <begin position="1220"/>
        <end position="1372"/>
    </location>
</feature>
<dbReference type="GO" id="GO:0005737">
    <property type="term" value="C:cytoplasm"/>
    <property type="evidence" value="ECO:0007669"/>
    <property type="project" value="TreeGrafter"/>
</dbReference>
<keyword evidence="5" id="KW-0479">Metal-binding</keyword>
<dbReference type="FunFam" id="3.40.50.300:FF:001669">
    <property type="entry name" value="Dicer-like protein 1"/>
    <property type="match status" value="1"/>
</dbReference>
<evidence type="ECO:0000256" key="6">
    <source>
        <dbReference type="ARBA" id="ARBA00022737"/>
    </source>
</evidence>
<evidence type="ECO:0000259" key="24">
    <source>
        <dbReference type="PROSITE" id="PS51327"/>
    </source>
</evidence>
<dbReference type="Pfam" id="PF00636">
    <property type="entry name" value="Ribonuclease_3"/>
    <property type="match status" value="2"/>
</dbReference>
<dbReference type="GO" id="GO:0050688">
    <property type="term" value="P:regulation of defense response to virus"/>
    <property type="evidence" value="ECO:0007669"/>
    <property type="project" value="UniProtKB-KW"/>
</dbReference>
<feature type="region of interest" description="Disordered" evidence="19">
    <location>
        <begin position="1"/>
        <end position="35"/>
    </location>
</feature>
<dbReference type="STRING" id="1043004.A0A074WQ16"/>
<keyword evidence="12" id="KW-0460">Magnesium</keyword>
<evidence type="ECO:0000256" key="1">
    <source>
        <dbReference type="ARBA" id="ARBA00001936"/>
    </source>
</evidence>
<keyword evidence="15" id="KW-0464">Manganese</keyword>
<dbReference type="SUPFAM" id="SSF54768">
    <property type="entry name" value="dsRNA-binding domain-like"/>
    <property type="match status" value="1"/>
</dbReference>
<gene>
    <name evidence="25" type="ORF">M436DRAFT_50468</name>
</gene>
<dbReference type="InterPro" id="IPR014001">
    <property type="entry name" value="Helicase_ATP-bd"/>
</dbReference>
<dbReference type="EMBL" id="KL584713">
    <property type="protein sequence ID" value="KEQ71812.1"/>
    <property type="molecule type" value="Genomic_DNA"/>
</dbReference>
<dbReference type="CDD" id="cd18034">
    <property type="entry name" value="DEXHc_dicer"/>
    <property type="match status" value="1"/>
</dbReference>
<evidence type="ECO:0000313" key="26">
    <source>
        <dbReference type="Proteomes" id="UP000027730"/>
    </source>
</evidence>
<feature type="domain" description="Helicase C-terminal" evidence="23">
    <location>
        <begin position="414"/>
        <end position="581"/>
    </location>
</feature>
<sequence>MATTPALEKSPTDSDSDSDADVDSSPIALSSTEKRRDRKLRFQAWLQSTAVKEIRTAIKDNNRPEAAEELSIRQLLASQEPTRIITTPREYQLELFQRATQQNTIAVLDTGSGKTLIAVLLLRHTIAEELQNRLQGKPHRISFFLVPSVPLVFQQFAVLERNLDYDVDRLCGAMMPDKWSKRVWDERFAKCHVIVCTPDVLKGCLTCSFISMRQINLLIFDEAHHAKKGHAYAQIIKDFYLTDVDELSRPRIFGMTASPVDAKVDVRQAASDLECILHSKIATANDLSLLQNAITKPSEEFLNYTTSRAISPPSQLFQNLKSQFGRIKFLDGLFDRATGVRSHLGDWCADRYWGFALAEERSKKMESRVERAARLDGSTALADFQIEEIGKAMAIISNHDFGSPRADQADLSHKVRQLCVYLTQQFERHTEQRCIVFVEHRSTAYLLHKVFEHVGGPHLHPGLLIGASNGRLDDNQSTFRNQVVTLVKFRKGELNCLFATSVAEEGLDIPDCNLVVRFDICKTMIQYVQSRGRARHKNSKLLHMKEKENWDHDNTLSENRGAEHVMRTFCKGLPADRQLDGDDDMVFSRDMVSLYPTYTIASTGAKITFGSALQILSHFVDSLPKDGEEALQPTYITTSQTGRFICEVVIPEPSPIRSATGESMTRKSLAKRSAAFKACKELVLAQHLDSNLVPVYTKKLPSMRNAALALTSKQAGMYDMRVKPRVWEDNRGSMPSLVYLTRIDFSEGLDRSHQPMLLVTRSPMPTFPRFPLFLNDGCKTNVELTSLTPGCRVSETELTKFTSFTLRVFKDLYNKTYEFDVAKMSYWLVPFEQSVQLADTNSASLELIDWTIVDYVCRIAKGFQWTPKIPESFLVDKFFIDPGDGGRRFYSSRVAPEYKPTSPIPEGCAASKRQTDILDYTVSLWKNTRNKRRWNLDQPVLEAKKILHRRNMLAEPTTKEEQDSVKVRSFICPEPLLISALPTPVVTTCYMFPAIIHRIEDYLIAKGTCEELGLTIDLPLALEAITKDSDNTEEDQSPKRINFQRGMGKNYERLEFLGDCFLKMATSISTFTQNPNDNEFDFHVKRMLLLCNQNLFNAARKLKLYENIRSASFSRRTWYPQGIKLLEGKGANKNGQESMKHALGDKTIADVCEALMGAAFLTHDQPGKWKPEHWREAVKAVTIFVDSPDHTMNDWSDYSSSYEKPAYQTAEARAANLELAKRVEKEHAYHFKYPRLLQAAFHHPSYPNLWSAGIPSYQRLEFLGDSLLDMTSITHLFYNYPDKDPQWLTEHKMAMVSNQFLGALCVRLGFYKHLLFNHDSLRQQIANYVTDIKDAEANSQGAMDYWTTVKEGPKCLPDIVEAYVGAIFIDADFDYSVVQQFFDEHMKSFFDDMEIYDNYANNHPVTRLHNKMQKDFGCHGYNLFNGEETEDGMRPLFWSGVMIHDSEPIGVCKAKSARYANIHAANKAVEELEGLAPYEFRARFGCDCRDETDGGGENDGTA</sequence>
<evidence type="ECO:0000256" key="14">
    <source>
        <dbReference type="ARBA" id="ARBA00023118"/>
    </source>
</evidence>
<evidence type="ECO:0000259" key="21">
    <source>
        <dbReference type="PROSITE" id="PS50821"/>
    </source>
</evidence>
<dbReference type="InterPro" id="IPR027417">
    <property type="entry name" value="P-loop_NTPase"/>
</dbReference>
<feature type="domain" description="RNase III" evidence="20">
    <location>
        <begin position="1012"/>
        <end position="1164"/>
    </location>
</feature>
<dbReference type="InterPro" id="IPR005034">
    <property type="entry name" value="Dicer_dimerisation"/>
</dbReference>
<feature type="domain" description="Helicase ATP-binding" evidence="22">
    <location>
        <begin position="95"/>
        <end position="277"/>
    </location>
</feature>
<accession>A0A074WQ16</accession>
<dbReference type="FunFam" id="1.10.1520.10:FF:000026">
    <property type="entry name" value="Dicer-like protein 1"/>
    <property type="match status" value="1"/>
</dbReference>
<dbReference type="Pfam" id="PF00270">
    <property type="entry name" value="DEAD"/>
    <property type="match status" value="1"/>
</dbReference>
<keyword evidence="10" id="KW-0862">Zinc</keyword>
<dbReference type="GeneID" id="25411256"/>
<dbReference type="InterPro" id="IPR036389">
    <property type="entry name" value="RNase_III_sf"/>
</dbReference>
<dbReference type="GO" id="GO:0046872">
    <property type="term" value="F:metal ion binding"/>
    <property type="evidence" value="ECO:0007669"/>
    <property type="project" value="UniProtKB-KW"/>
</dbReference>
<comment type="function">
    <text evidence="16">Dicer-like endonuclease involved in cleaving double-stranded RNA in the RNA interference (RNAi) pathway. Produces 21 to 25 bp dsRNAs (siRNAs) which target the selective destruction of homologous RNAs leading to sequence-specific suppression of gene expression, called post-transcriptional gene silencing (PTGS). Part of a broad host defense response against viral infection and transposons.</text>
</comment>
<evidence type="ECO:0000256" key="19">
    <source>
        <dbReference type="SAM" id="MobiDB-lite"/>
    </source>
</evidence>
<dbReference type="InterPro" id="IPR001650">
    <property type="entry name" value="Helicase_C-like"/>
</dbReference>
<dbReference type="Proteomes" id="UP000027730">
    <property type="component" value="Unassembled WGS sequence"/>
</dbReference>
<dbReference type="InterPro" id="IPR011545">
    <property type="entry name" value="DEAD/DEAH_box_helicase_dom"/>
</dbReference>
<dbReference type="FunFam" id="3.40.50.300:FF:000628">
    <property type="entry name" value="Endoribonuclease Dicer"/>
    <property type="match status" value="1"/>
</dbReference>
<evidence type="ECO:0000256" key="15">
    <source>
        <dbReference type="ARBA" id="ARBA00023211"/>
    </source>
</evidence>
<dbReference type="Pfam" id="PF00271">
    <property type="entry name" value="Helicase_C"/>
    <property type="match status" value="1"/>
</dbReference>
<dbReference type="PANTHER" id="PTHR14950">
    <property type="entry name" value="DICER-RELATED"/>
    <property type="match status" value="1"/>
</dbReference>
<dbReference type="GO" id="GO:0030422">
    <property type="term" value="P:siRNA processing"/>
    <property type="evidence" value="ECO:0007669"/>
    <property type="project" value="TreeGrafter"/>
</dbReference>
<evidence type="ECO:0000256" key="2">
    <source>
        <dbReference type="ARBA" id="ARBA00001946"/>
    </source>
</evidence>
<protein>
    <recommendedName>
        <fullName evidence="3">Dicer-like protein 1</fullName>
    </recommendedName>
</protein>
<evidence type="ECO:0000256" key="9">
    <source>
        <dbReference type="ARBA" id="ARBA00022806"/>
    </source>
</evidence>
<dbReference type="GO" id="GO:0005634">
    <property type="term" value="C:nucleus"/>
    <property type="evidence" value="ECO:0007669"/>
    <property type="project" value="TreeGrafter"/>
</dbReference>
<dbReference type="InterPro" id="IPR003100">
    <property type="entry name" value="PAZ_dom"/>
</dbReference>
<keyword evidence="13 18" id="KW-0694">RNA-binding</keyword>
<dbReference type="SUPFAM" id="SSF69065">
    <property type="entry name" value="RNase III domain-like"/>
    <property type="match status" value="2"/>
</dbReference>
<evidence type="ECO:0000256" key="18">
    <source>
        <dbReference type="PROSITE-ProRule" id="PRU00657"/>
    </source>
</evidence>
<feature type="domain" description="PAZ" evidence="21">
    <location>
        <begin position="851"/>
        <end position="980"/>
    </location>
</feature>
<name>A0A074WQ16_9PEZI</name>
<dbReference type="Gene3D" id="3.40.50.300">
    <property type="entry name" value="P-loop containing nucleotide triphosphate hydrolases"/>
    <property type="match status" value="2"/>
</dbReference>
<evidence type="ECO:0000256" key="16">
    <source>
        <dbReference type="ARBA" id="ARBA00025403"/>
    </source>
</evidence>
<keyword evidence="9" id="KW-0347">Helicase</keyword>
<dbReference type="Pfam" id="PF24995">
    <property type="entry name" value="DSRM_2"/>
    <property type="match status" value="1"/>
</dbReference>
<proteinExistence type="inferred from homology"/>
<evidence type="ECO:0000256" key="13">
    <source>
        <dbReference type="ARBA" id="ARBA00022884"/>
    </source>
</evidence>
<keyword evidence="11" id="KW-0067">ATP-binding</keyword>
<dbReference type="InterPro" id="IPR000999">
    <property type="entry name" value="RNase_III_dom"/>
</dbReference>
<evidence type="ECO:0000256" key="5">
    <source>
        <dbReference type="ARBA" id="ARBA00022723"/>
    </source>
</evidence>
<dbReference type="GO" id="GO:0004386">
    <property type="term" value="F:helicase activity"/>
    <property type="evidence" value="ECO:0007669"/>
    <property type="project" value="UniProtKB-KW"/>
</dbReference>
<evidence type="ECO:0000256" key="12">
    <source>
        <dbReference type="ARBA" id="ARBA00022842"/>
    </source>
</evidence>
<dbReference type="PROSITE" id="PS00517">
    <property type="entry name" value="RNASE_3_1"/>
    <property type="match status" value="1"/>
</dbReference>
<dbReference type="GO" id="GO:0004525">
    <property type="term" value="F:ribonuclease III activity"/>
    <property type="evidence" value="ECO:0007669"/>
    <property type="project" value="InterPro"/>
</dbReference>
<evidence type="ECO:0000256" key="3">
    <source>
        <dbReference type="ARBA" id="ARBA00020797"/>
    </source>
</evidence>
<dbReference type="HOGENOM" id="CLU_000907_4_3_1"/>
<evidence type="ECO:0000256" key="8">
    <source>
        <dbReference type="ARBA" id="ARBA00022801"/>
    </source>
</evidence>
<dbReference type="Pfam" id="PF03368">
    <property type="entry name" value="Dicer_dimer"/>
    <property type="match status" value="1"/>
</dbReference>
<organism evidence="25 26">
    <name type="scientific">Aureobasidium namibiae CBS 147.97</name>
    <dbReference type="NCBI Taxonomy" id="1043004"/>
    <lineage>
        <taxon>Eukaryota</taxon>
        <taxon>Fungi</taxon>
        <taxon>Dikarya</taxon>
        <taxon>Ascomycota</taxon>
        <taxon>Pezizomycotina</taxon>
        <taxon>Dothideomycetes</taxon>
        <taxon>Dothideomycetidae</taxon>
        <taxon>Dothideales</taxon>
        <taxon>Saccotheciaceae</taxon>
        <taxon>Aureobasidium</taxon>
    </lineage>
</organism>
<dbReference type="PROSITE" id="PS51192">
    <property type="entry name" value="HELICASE_ATP_BIND_1"/>
    <property type="match status" value="1"/>
</dbReference>
<evidence type="ECO:0000259" key="20">
    <source>
        <dbReference type="PROSITE" id="PS50142"/>
    </source>
</evidence>
<evidence type="ECO:0000313" key="25">
    <source>
        <dbReference type="EMBL" id="KEQ71812.1"/>
    </source>
</evidence>
<dbReference type="SMART" id="SM00490">
    <property type="entry name" value="HELICc"/>
    <property type="match status" value="1"/>
</dbReference>
<keyword evidence="8" id="KW-0378">Hydrolase</keyword>